<evidence type="ECO:0000313" key="3">
    <source>
        <dbReference type="Proteomes" id="UP001623660"/>
    </source>
</evidence>
<keyword evidence="1" id="KW-1133">Transmembrane helix</keyword>
<evidence type="ECO:0000256" key="1">
    <source>
        <dbReference type="SAM" id="Phobius"/>
    </source>
</evidence>
<protein>
    <submittedName>
        <fullName evidence="2">Uncharacterized protein</fullName>
    </submittedName>
</protein>
<name>A0ABW8SSA5_9CLOT</name>
<accession>A0ABW8SSA5</accession>
<dbReference type="EMBL" id="JBJHZX010000051">
    <property type="protein sequence ID" value="MFL0198211.1"/>
    <property type="molecule type" value="Genomic_DNA"/>
</dbReference>
<comment type="caution">
    <text evidence="2">The sequence shown here is derived from an EMBL/GenBank/DDBJ whole genome shotgun (WGS) entry which is preliminary data.</text>
</comment>
<keyword evidence="1" id="KW-0472">Membrane</keyword>
<organism evidence="2 3">
    <name type="scientific">Candidatus Clostridium eludens</name>
    <dbReference type="NCBI Taxonomy" id="3381663"/>
    <lineage>
        <taxon>Bacteria</taxon>
        <taxon>Bacillati</taxon>
        <taxon>Bacillota</taxon>
        <taxon>Clostridia</taxon>
        <taxon>Eubacteriales</taxon>
        <taxon>Clostridiaceae</taxon>
        <taxon>Clostridium</taxon>
    </lineage>
</organism>
<keyword evidence="1" id="KW-0812">Transmembrane</keyword>
<dbReference type="Proteomes" id="UP001623660">
    <property type="component" value="Unassembled WGS sequence"/>
</dbReference>
<feature type="transmembrane region" description="Helical" evidence="1">
    <location>
        <begin position="6"/>
        <end position="28"/>
    </location>
</feature>
<reference evidence="2 3" key="1">
    <citation type="submission" date="2024-11" db="EMBL/GenBank/DDBJ databases">
        <authorList>
            <person name="Heng Y.C."/>
            <person name="Lim A.C.H."/>
            <person name="Lee J.K.Y."/>
            <person name="Kittelmann S."/>
        </authorList>
    </citation>
    <scope>NUCLEOTIDE SEQUENCE [LARGE SCALE GENOMIC DNA]</scope>
    <source>
        <strain evidence="2 3">WILCCON 0269</strain>
    </source>
</reference>
<evidence type="ECO:0000313" key="2">
    <source>
        <dbReference type="EMBL" id="MFL0198211.1"/>
    </source>
</evidence>
<proteinExistence type="predicted"/>
<gene>
    <name evidence="2" type="ORF">ACJDU8_22000</name>
</gene>
<keyword evidence="3" id="KW-1185">Reference proteome</keyword>
<dbReference type="RefSeq" id="WP_406794318.1">
    <property type="nucleotide sequence ID" value="NZ_JBJHZX010000051.1"/>
</dbReference>
<sequence>MESTRIIEIIVVILTIVTTSSLGLLNIVNTQAITSYNSPIWIAQVQNVKLYDGHELAIKVAAWLTDYWNTVVDKIVGCFPITAKYFTRTDIGSILNKVAQASNSMCDFLKTAVRTFLPSFFPDYFCNIVAQFIRFLLPV</sequence>